<proteinExistence type="predicted"/>
<dbReference type="Gene3D" id="3.80.10.10">
    <property type="entry name" value="Ribonuclease Inhibitor"/>
    <property type="match status" value="1"/>
</dbReference>
<accession>A0A0G4F1Y7</accession>
<organism evidence="1">
    <name type="scientific">Chromera velia CCMP2878</name>
    <dbReference type="NCBI Taxonomy" id="1169474"/>
    <lineage>
        <taxon>Eukaryota</taxon>
        <taxon>Sar</taxon>
        <taxon>Alveolata</taxon>
        <taxon>Colpodellida</taxon>
        <taxon>Chromeraceae</taxon>
        <taxon>Chromera</taxon>
    </lineage>
</organism>
<gene>
    <name evidence="1" type="ORF">Cvel_2628</name>
</gene>
<dbReference type="AlphaFoldDB" id="A0A0G4F1Y7"/>
<dbReference type="InterPro" id="IPR032675">
    <property type="entry name" value="LRR_dom_sf"/>
</dbReference>
<dbReference type="VEuPathDB" id="CryptoDB:Cvel_2628"/>
<evidence type="ECO:0000313" key="1">
    <source>
        <dbReference type="EMBL" id="CEM05544.1"/>
    </source>
</evidence>
<sequence>MLERLDGYRELQVSDMSGLSRALASAGAVFQLKRLEVQIGEGGGAKGERRRDLGVAVTRLSNAMQSGNLANLEELRVTGPVGGLRGFRALCAALGSGNVSRLRSLSVGKGSRGVYGVAGMRSLAEAITAESLPNLEKLCTFRSEITDQCVEALVEVWSNPVRSPLKSLLDLSFEFNPISPHGLTFLPRLLRSGNVPSLRELSFCRCEELDAPGCERPLTDVVKRPTRRSPQNLVVRGIAWGSEDE</sequence>
<name>A0A0G4F1Y7_9ALVE</name>
<protein>
    <submittedName>
        <fullName evidence="1">Uncharacterized protein</fullName>
    </submittedName>
</protein>
<dbReference type="PhylomeDB" id="A0A0G4F1Y7"/>
<reference evidence="1" key="1">
    <citation type="submission" date="2014-11" db="EMBL/GenBank/DDBJ databases">
        <authorList>
            <person name="Otto D Thomas"/>
            <person name="Naeem Raeece"/>
        </authorList>
    </citation>
    <scope>NUCLEOTIDE SEQUENCE</scope>
</reference>
<dbReference type="SUPFAM" id="SSF52047">
    <property type="entry name" value="RNI-like"/>
    <property type="match status" value="1"/>
</dbReference>
<dbReference type="EMBL" id="CDMZ01000055">
    <property type="protein sequence ID" value="CEM05544.1"/>
    <property type="molecule type" value="Genomic_DNA"/>
</dbReference>